<evidence type="ECO:0000256" key="5">
    <source>
        <dbReference type="ARBA" id="ARBA00022692"/>
    </source>
</evidence>
<evidence type="ECO:0000256" key="1">
    <source>
        <dbReference type="ARBA" id="ARBA00004651"/>
    </source>
</evidence>
<evidence type="ECO:0000256" key="7">
    <source>
        <dbReference type="ARBA" id="ARBA00022989"/>
    </source>
</evidence>
<accession>A0A2D3WL11</accession>
<evidence type="ECO:0000256" key="4">
    <source>
        <dbReference type="ARBA" id="ARBA00022538"/>
    </source>
</evidence>
<feature type="transmembrane region" description="Helical" evidence="10">
    <location>
        <begin position="9"/>
        <end position="30"/>
    </location>
</feature>
<gene>
    <name evidence="11" type="ORF">CFH83_09290</name>
</gene>
<feature type="transmembrane region" description="Helical" evidence="10">
    <location>
        <begin position="340"/>
        <end position="358"/>
    </location>
</feature>
<keyword evidence="4" id="KW-0633">Potassium transport</keyword>
<sequence>MHTQEIKLILYSFIVLILIGTALLSLPFAHNGELRFIDALFTATSAVCVTGLIVKDTPVDFTAAGQVIILVLIQIGGLGYMTAVTFMAVIRKQKIGHRDRLILKESLNHPGMDGLVRFLKIVFASIIIIEVVGMVILTFRFWVDMPFDKAVWLGVFHAISAFNNAGFSLFSDNMMGYRGDTVINLTIPILIILGGLGYIVLLEIYNYRRGQLVRISTHTKIVLYMSAILIVSAMALLLSLEWNHAFESMQWNEKILAAWFASVNYRTAGFNTIDISTLTDSNLFFATFFMMTGGSPGGTAGGIKTTAVALALIGVWYTLRGNTHAHIFRRSISPYQINKAYAVIFVASIYVVFSTILLSEIERLPFLRILFETTSAFGTVGLSTGNGGVLSYSALFSDWGKLNIIVLMLMGRVGVFAFTLIIVGKAIESRIQYAEGKVII</sequence>
<evidence type="ECO:0000313" key="11">
    <source>
        <dbReference type="EMBL" id="DAB37799.1"/>
    </source>
</evidence>
<evidence type="ECO:0000256" key="6">
    <source>
        <dbReference type="ARBA" id="ARBA00022958"/>
    </source>
</evidence>
<feature type="transmembrane region" description="Helical" evidence="10">
    <location>
        <begin position="182"/>
        <end position="201"/>
    </location>
</feature>
<feature type="transmembrane region" description="Helical" evidence="10">
    <location>
        <begin position="150"/>
        <end position="170"/>
    </location>
</feature>
<keyword evidence="9 10" id="KW-0472">Membrane</keyword>
<evidence type="ECO:0000256" key="10">
    <source>
        <dbReference type="SAM" id="Phobius"/>
    </source>
</evidence>
<evidence type="ECO:0000256" key="2">
    <source>
        <dbReference type="ARBA" id="ARBA00022448"/>
    </source>
</evidence>
<feature type="transmembrane region" description="Helical" evidence="10">
    <location>
        <begin position="402"/>
        <end position="423"/>
    </location>
</feature>
<dbReference type="Pfam" id="PF02386">
    <property type="entry name" value="TrkH"/>
    <property type="match status" value="1"/>
</dbReference>
<keyword evidence="7 10" id="KW-1133">Transmembrane helix</keyword>
<keyword evidence="5 10" id="KW-0812">Transmembrane</keyword>
<comment type="subcellular location">
    <subcellularLocation>
        <location evidence="1">Cell membrane</location>
        <topology evidence="1">Multi-pass membrane protein</topology>
    </subcellularLocation>
</comment>
<keyword evidence="8" id="KW-0406">Ion transport</keyword>
<keyword evidence="6" id="KW-0630">Potassium</keyword>
<reference evidence="11 12" key="1">
    <citation type="journal article" date="2017" name="Front. Microbiol.">
        <title>Comparative Genomic Analysis of the Class Epsilonproteobacteria and Proposed Reclassification to Epsilonbacteraeota (phyl. nov.).</title>
        <authorList>
            <person name="Waite D.W."/>
            <person name="Vanwonterghem I."/>
            <person name="Rinke C."/>
            <person name="Parks D.H."/>
            <person name="Zhang Y."/>
            <person name="Takai K."/>
            <person name="Sievert S.M."/>
            <person name="Simon J."/>
            <person name="Campbell B.J."/>
            <person name="Hanson T.E."/>
            <person name="Woyke T."/>
            <person name="Klotz M.G."/>
            <person name="Hugenholtz P."/>
        </authorList>
    </citation>
    <scope>NUCLEOTIDE SEQUENCE [LARGE SCALE GENOMIC DNA]</scope>
    <source>
        <strain evidence="11">UBA12443</strain>
    </source>
</reference>
<dbReference type="EMBL" id="DLUI01000133">
    <property type="protein sequence ID" value="DAB37799.1"/>
    <property type="molecule type" value="Genomic_DNA"/>
</dbReference>
<name>A0A2D3WL11_9BACT</name>
<organism evidence="11 12">
    <name type="scientific">Sulfuricurvum kujiense</name>
    <dbReference type="NCBI Taxonomy" id="148813"/>
    <lineage>
        <taxon>Bacteria</taxon>
        <taxon>Pseudomonadati</taxon>
        <taxon>Campylobacterota</taxon>
        <taxon>Epsilonproteobacteria</taxon>
        <taxon>Campylobacterales</taxon>
        <taxon>Sulfurimonadaceae</taxon>
        <taxon>Sulfuricurvum</taxon>
    </lineage>
</organism>
<dbReference type="PANTHER" id="PTHR32024:SF1">
    <property type="entry name" value="KTR SYSTEM POTASSIUM UPTAKE PROTEIN B"/>
    <property type="match status" value="1"/>
</dbReference>
<proteinExistence type="predicted"/>
<evidence type="ECO:0000256" key="9">
    <source>
        <dbReference type="ARBA" id="ARBA00023136"/>
    </source>
</evidence>
<keyword evidence="3" id="KW-1003">Cell membrane</keyword>
<feature type="transmembrane region" description="Helical" evidence="10">
    <location>
        <begin position="36"/>
        <end position="55"/>
    </location>
</feature>
<feature type="transmembrane region" description="Helical" evidence="10">
    <location>
        <begin position="299"/>
        <end position="319"/>
    </location>
</feature>
<dbReference type="GO" id="GO:0015379">
    <property type="term" value="F:potassium:chloride symporter activity"/>
    <property type="evidence" value="ECO:0007669"/>
    <property type="project" value="InterPro"/>
</dbReference>
<dbReference type="Proteomes" id="UP000228859">
    <property type="component" value="Unassembled WGS sequence"/>
</dbReference>
<dbReference type="NCBIfam" id="TIGR00933">
    <property type="entry name" value="2a38"/>
    <property type="match status" value="1"/>
</dbReference>
<dbReference type="PANTHER" id="PTHR32024">
    <property type="entry name" value="TRK SYSTEM POTASSIUM UPTAKE PROTEIN TRKG-RELATED"/>
    <property type="match status" value="1"/>
</dbReference>
<evidence type="ECO:0000256" key="8">
    <source>
        <dbReference type="ARBA" id="ARBA00023065"/>
    </source>
</evidence>
<keyword evidence="2" id="KW-0813">Transport</keyword>
<evidence type="ECO:0000256" key="3">
    <source>
        <dbReference type="ARBA" id="ARBA00022475"/>
    </source>
</evidence>
<dbReference type="GO" id="GO:0005886">
    <property type="term" value="C:plasma membrane"/>
    <property type="evidence" value="ECO:0007669"/>
    <property type="project" value="UniProtKB-SubCell"/>
</dbReference>
<feature type="transmembrane region" description="Helical" evidence="10">
    <location>
        <begin position="67"/>
        <end position="90"/>
    </location>
</feature>
<protein>
    <submittedName>
        <fullName evidence="11">Potassium transporter</fullName>
    </submittedName>
</protein>
<dbReference type="AlphaFoldDB" id="A0A2D3WL11"/>
<dbReference type="InterPro" id="IPR003445">
    <property type="entry name" value="Cat_transpt"/>
</dbReference>
<comment type="caution">
    <text evidence="11">The sequence shown here is derived from an EMBL/GenBank/DDBJ whole genome shotgun (WGS) entry which is preliminary data.</text>
</comment>
<feature type="transmembrane region" description="Helical" evidence="10">
    <location>
        <begin position="221"/>
        <end position="240"/>
    </location>
</feature>
<evidence type="ECO:0000313" key="12">
    <source>
        <dbReference type="Proteomes" id="UP000228859"/>
    </source>
</evidence>
<feature type="transmembrane region" description="Helical" evidence="10">
    <location>
        <begin position="121"/>
        <end position="143"/>
    </location>
</feature>
<dbReference type="InterPro" id="IPR004772">
    <property type="entry name" value="TrkH"/>
</dbReference>